<evidence type="ECO:0000256" key="5">
    <source>
        <dbReference type="ARBA" id="ARBA00022723"/>
    </source>
</evidence>
<dbReference type="Gene3D" id="3.40.1110.10">
    <property type="entry name" value="Calcium-transporting ATPase, cytoplasmic domain N"/>
    <property type="match status" value="2"/>
</dbReference>
<dbReference type="Pfam" id="PF00122">
    <property type="entry name" value="E1-E2_ATPase"/>
    <property type="match status" value="1"/>
</dbReference>
<proteinExistence type="inferred from homology"/>
<dbReference type="PRINTS" id="PR00119">
    <property type="entry name" value="CATATPASE"/>
</dbReference>
<dbReference type="EC" id="7.6.2.1" evidence="13"/>
<dbReference type="GeneID" id="101849272"/>
<comment type="subcellular location">
    <subcellularLocation>
        <location evidence="2">Endomembrane system</location>
    </subcellularLocation>
    <subcellularLocation>
        <location evidence="1 13">Membrane</location>
        <topology evidence="1 13">Multi-pass membrane protein</topology>
    </subcellularLocation>
</comment>
<dbReference type="InterPro" id="IPR032631">
    <property type="entry name" value="P-type_ATPase_N"/>
</dbReference>
<gene>
    <name evidence="19" type="primary">LOC101849272</name>
</gene>
<dbReference type="PROSITE" id="PS00154">
    <property type="entry name" value="ATPASE_E1_E2"/>
    <property type="match status" value="1"/>
</dbReference>
<dbReference type="PANTHER" id="PTHR24092:SF175">
    <property type="entry name" value="PHOSPHOLIPID-TRANSPORTING ATPASE"/>
    <property type="match status" value="1"/>
</dbReference>
<evidence type="ECO:0000256" key="13">
    <source>
        <dbReference type="RuleBase" id="RU362033"/>
    </source>
</evidence>
<reference evidence="19" key="1">
    <citation type="submission" date="2025-08" db="UniProtKB">
        <authorList>
            <consortium name="RefSeq"/>
        </authorList>
    </citation>
    <scope>IDENTIFICATION</scope>
</reference>
<keyword evidence="8 13" id="KW-0460">Magnesium</keyword>
<evidence type="ECO:0000259" key="17">
    <source>
        <dbReference type="Pfam" id="PF16212"/>
    </source>
</evidence>
<comment type="catalytic activity">
    <reaction evidence="12 13">
        <text>ATP + H2O + phospholipidSide 1 = ADP + phosphate + phospholipidSide 2.</text>
        <dbReference type="EC" id="7.6.2.1"/>
    </reaction>
</comment>
<dbReference type="InterPro" id="IPR023214">
    <property type="entry name" value="HAD_sf"/>
</dbReference>
<keyword evidence="4 13" id="KW-0812">Transmembrane</keyword>
<dbReference type="InterPro" id="IPR036412">
    <property type="entry name" value="HAD-like_sf"/>
</dbReference>
<dbReference type="Pfam" id="PF13246">
    <property type="entry name" value="Cation_ATPase"/>
    <property type="match status" value="1"/>
</dbReference>
<dbReference type="PANTHER" id="PTHR24092">
    <property type="entry name" value="PROBABLE PHOSPHOLIPID-TRANSPORTING ATPASE"/>
    <property type="match status" value="1"/>
</dbReference>
<evidence type="ECO:0000313" key="18">
    <source>
        <dbReference type="Proteomes" id="UP000694888"/>
    </source>
</evidence>
<feature type="transmembrane region" description="Helical" evidence="13">
    <location>
        <begin position="1026"/>
        <end position="1046"/>
    </location>
</feature>
<name>A0ABM1W4U1_APLCA</name>
<dbReference type="SUPFAM" id="SSF81665">
    <property type="entry name" value="Calcium ATPase, transmembrane domain M"/>
    <property type="match status" value="1"/>
</dbReference>
<dbReference type="InterPro" id="IPR018303">
    <property type="entry name" value="ATPase_P-typ_P_site"/>
</dbReference>
<protein>
    <recommendedName>
        <fullName evidence="13">Phospholipid-transporting ATPase</fullName>
        <ecNumber evidence="13">7.6.2.1</ecNumber>
    </recommendedName>
</protein>
<dbReference type="SFLD" id="SFLDG00002">
    <property type="entry name" value="C1.7:_P-type_atpase_like"/>
    <property type="match status" value="1"/>
</dbReference>
<keyword evidence="10 13" id="KW-1133">Transmembrane helix</keyword>
<dbReference type="Proteomes" id="UP000694888">
    <property type="component" value="Unplaced"/>
</dbReference>
<keyword evidence="18" id="KW-1185">Reference proteome</keyword>
<dbReference type="Pfam" id="PF16212">
    <property type="entry name" value="PhoLip_ATPase_C"/>
    <property type="match status" value="1"/>
</dbReference>
<evidence type="ECO:0000256" key="12">
    <source>
        <dbReference type="ARBA" id="ARBA00034036"/>
    </source>
</evidence>
<accession>A0ABM1W4U1</accession>
<evidence type="ECO:0000256" key="11">
    <source>
        <dbReference type="ARBA" id="ARBA00023136"/>
    </source>
</evidence>
<feature type="transmembrane region" description="Helical" evidence="13">
    <location>
        <begin position="745"/>
        <end position="766"/>
    </location>
</feature>
<dbReference type="InterPro" id="IPR044492">
    <property type="entry name" value="P_typ_ATPase_HD_dom"/>
</dbReference>
<dbReference type="Gene3D" id="3.40.50.1000">
    <property type="entry name" value="HAD superfamily/HAD-like"/>
    <property type="match status" value="2"/>
</dbReference>
<dbReference type="InterPro" id="IPR032630">
    <property type="entry name" value="P_typ_ATPase_c"/>
</dbReference>
<feature type="transmembrane region" description="Helical" evidence="13">
    <location>
        <begin position="310"/>
        <end position="333"/>
    </location>
</feature>
<evidence type="ECO:0000256" key="4">
    <source>
        <dbReference type="ARBA" id="ARBA00022692"/>
    </source>
</evidence>
<dbReference type="SUPFAM" id="SSF81660">
    <property type="entry name" value="Metal cation-transporting ATPase, ATP-binding domain N"/>
    <property type="match status" value="1"/>
</dbReference>
<dbReference type="InterPro" id="IPR001757">
    <property type="entry name" value="P_typ_ATPase"/>
</dbReference>
<evidence type="ECO:0000256" key="6">
    <source>
        <dbReference type="ARBA" id="ARBA00022741"/>
    </source>
</evidence>
<evidence type="ECO:0000256" key="2">
    <source>
        <dbReference type="ARBA" id="ARBA00004308"/>
    </source>
</evidence>
<evidence type="ECO:0000256" key="7">
    <source>
        <dbReference type="ARBA" id="ARBA00022840"/>
    </source>
</evidence>
<feature type="transmembrane region" description="Helical" evidence="13">
    <location>
        <begin position="1134"/>
        <end position="1154"/>
    </location>
</feature>
<sequence length="1311" mass="148519">MAVAAEGQAGSGSSYQRFGPRMITESLRKRFFTNNLPETNRVVYVDNQLLPGDDEVVMPLYPNNRVVSSKYTLLTFLPKNLFEQFRRIANFYFLCVGVIQFMIDTPVTPLTSVLPLVFVISVTAIKQGYEDWLRHVADNEVNLRPATVIRNGKAQTDCRAMDIKVGDIVKVYQNEEFPCDLVLLSSADPQGLCYVTTANLDGETNLKTLFCLSDTRRFRSPEELGELRARITGKPPLADLYTFEGVLEAISTENQAKPLGPENLLLRGARLKNTEHIFGCALYTGKETKMALNSKFKQTKFSQVERKMNTFLIVFLVILLVEIIVSTGLKYWYEDVHGDLDYVPEESNKGKPTKVLENALAFMVLYNYIIPISLYVTIELQKFLGSIFFGFDVKMYDESIDERALANTSDLNEELGQVEYLFTDKTGTLTENTMEFRHCCIGSRQFQDVDGTFCERVHPEMAPKKDITFTDEMNRFIRVLVLCHTVRVDRKQEANNGQNGASSIYSATGEEYDYQASSPDEKALVEACCRSVSAQTTYMTLLCCKYCKTFTKTKETFSIILFAYQDEMNRFIRVLVLCHTVRVDRKQEANNGQNGASSIYSATGEEYDYQASSPDEKALVEACCRYGVIYHGNNDEMMEVTFHKDMQRFKLLHTLPFDPTRKRMSVIIQDEKGEKTLLCKGAEVAILDRVAVGDVATTQRMIDEYARLGLRTLTIAQRTFTEAEYETLNESLVNAKRSLTRREELVSLLFRILSFFFLSFLQVWVLTGDKEETAVNISHSAGHFNSEMTEMRLTQVNSDEQCVEQIRHLLHLTSDAHTEVENPALVIDGQSLRFALQYSDQLFQLCSQCMAVLCCRMSPIQKAKVVALIKNSPDKPVTAAIGDGANDVSMIQEADVGLAIMGKEGRQAVRNSDYAFGKFRFLHRVLLFHGHLFYNRIAVLVQYFFYKNVAFVTSQLLYAIFSYFSQQSLFDPFYLLFYNLTFTSLPILIYGLFEQHKPQEDLLGKPHLYKTVTRNALLSWPEFLKWNALGLWHCLVFFFGYMFLIWDDVSIFSTGKIIGNFGFGSLVYFTCVTTVNLKLMLETNFWCLPMVLSYLFTFAGIIVLTSIYVNFWWPSWVTETHDIYKLLDQLYDTPTAWLAFLLFIVLALLPDFVLKILRDMRSGANEKEGSSSSTGGGDSSSKSVESRAPTPVVYSLSQETAGPGDDLKRKINEEQFELHQSRPQAIHRHAYDNPVAVDIMPQDANPLPSVEVMSGSPSHMFTTTAEINGIAGARRSPEVPAVAIMSGNNNVNNNITTVSEVKPVILESSHL</sequence>
<dbReference type="NCBIfam" id="TIGR01494">
    <property type="entry name" value="ATPase_P-type"/>
    <property type="match status" value="2"/>
</dbReference>
<dbReference type="SFLD" id="SFLDF00027">
    <property type="entry name" value="p-type_atpase"/>
    <property type="match status" value="1"/>
</dbReference>
<dbReference type="SFLD" id="SFLDS00003">
    <property type="entry name" value="Haloacid_Dehalogenase"/>
    <property type="match status" value="1"/>
</dbReference>
<dbReference type="RefSeq" id="XP_035829684.1">
    <property type="nucleotide sequence ID" value="XM_035973791.1"/>
</dbReference>
<dbReference type="InterPro" id="IPR006539">
    <property type="entry name" value="P-type_ATPase_IV"/>
</dbReference>
<evidence type="ECO:0000313" key="19">
    <source>
        <dbReference type="RefSeq" id="XP_035829684.1"/>
    </source>
</evidence>
<dbReference type="SUPFAM" id="SSF81653">
    <property type="entry name" value="Calcium ATPase, transduction domain A"/>
    <property type="match status" value="1"/>
</dbReference>
<feature type="transmembrane region" description="Helical" evidence="13">
    <location>
        <begin position="1058"/>
        <end position="1079"/>
    </location>
</feature>
<feature type="region of interest" description="Disordered" evidence="14">
    <location>
        <begin position="1164"/>
        <end position="1206"/>
    </location>
</feature>
<evidence type="ECO:0000256" key="1">
    <source>
        <dbReference type="ARBA" id="ARBA00004141"/>
    </source>
</evidence>
<evidence type="ECO:0000256" key="10">
    <source>
        <dbReference type="ARBA" id="ARBA00022989"/>
    </source>
</evidence>
<evidence type="ECO:0000259" key="16">
    <source>
        <dbReference type="Pfam" id="PF16209"/>
    </source>
</evidence>
<dbReference type="InterPro" id="IPR023298">
    <property type="entry name" value="ATPase_P-typ_TM_dom_sf"/>
</dbReference>
<evidence type="ECO:0000256" key="3">
    <source>
        <dbReference type="ARBA" id="ARBA00008109"/>
    </source>
</evidence>
<evidence type="ECO:0000256" key="9">
    <source>
        <dbReference type="ARBA" id="ARBA00022967"/>
    </source>
</evidence>
<feature type="domain" description="P-type ATPase A" evidence="15">
    <location>
        <begin position="144"/>
        <end position="209"/>
    </location>
</feature>
<keyword evidence="6 13" id="KW-0547">Nucleotide-binding</keyword>
<keyword evidence="9 13" id="KW-1278">Translocase</keyword>
<dbReference type="InterPro" id="IPR008250">
    <property type="entry name" value="ATPase_P-typ_transduc_dom_A_sf"/>
</dbReference>
<keyword evidence="11 13" id="KW-0472">Membrane</keyword>
<feature type="transmembrane region" description="Helical" evidence="13">
    <location>
        <begin position="1091"/>
        <end position="1114"/>
    </location>
</feature>
<feature type="domain" description="P-type ATPase N-terminal" evidence="16">
    <location>
        <begin position="60"/>
        <end position="112"/>
    </location>
</feature>
<feature type="transmembrane region" description="Helical" evidence="13">
    <location>
        <begin position="973"/>
        <end position="993"/>
    </location>
</feature>
<dbReference type="InterPro" id="IPR059000">
    <property type="entry name" value="ATPase_P-type_domA"/>
</dbReference>
<keyword evidence="7 13" id="KW-0067">ATP-binding</keyword>
<dbReference type="NCBIfam" id="TIGR01652">
    <property type="entry name" value="ATPase-Plipid"/>
    <property type="match status" value="1"/>
</dbReference>
<feature type="transmembrane region" description="Helical" evidence="13">
    <location>
        <begin position="359"/>
        <end position="378"/>
    </location>
</feature>
<dbReference type="InterPro" id="IPR023299">
    <property type="entry name" value="ATPase_P-typ_cyto_dom_N"/>
</dbReference>
<feature type="domain" description="P-type ATPase C-terminal" evidence="17">
    <location>
        <begin position="909"/>
        <end position="1160"/>
    </location>
</feature>
<dbReference type="Gene3D" id="2.70.150.10">
    <property type="entry name" value="Calcium-transporting ATPase, cytoplasmic transduction domain A"/>
    <property type="match status" value="1"/>
</dbReference>
<keyword evidence="5" id="KW-0479">Metal-binding</keyword>
<dbReference type="SUPFAM" id="SSF56784">
    <property type="entry name" value="HAD-like"/>
    <property type="match status" value="1"/>
</dbReference>
<evidence type="ECO:0000256" key="8">
    <source>
        <dbReference type="ARBA" id="ARBA00022842"/>
    </source>
</evidence>
<dbReference type="Pfam" id="PF16209">
    <property type="entry name" value="PhoLip_ATPase_N"/>
    <property type="match status" value="1"/>
</dbReference>
<organism evidence="18 19">
    <name type="scientific">Aplysia californica</name>
    <name type="common">California sea hare</name>
    <dbReference type="NCBI Taxonomy" id="6500"/>
    <lineage>
        <taxon>Eukaryota</taxon>
        <taxon>Metazoa</taxon>
        <taxon>Spiralia</taxon>
        <taxon>Lophotrochozoa</taxon>
        <taxon>Mollusca</taxon>
        <taxon>Gastropoda</taxon>
        <taxon>Heterobranchia</taxon>
        <taxon>Euthyneura</taxon>
        <taxon>Tectipleura</taxon>
        <taxon>Aplysiida</taxon>
        <taxon>Aplysioidea</taxon>
        <taxon>Aplysiidae</taxon>
        <taxon>Aplysia</taxon>
    </lineage>
</organism>
<evidence type="ECO:0000259" key="15">
    <source>
        <dbReference type="Pfam" id="PF00122"/>
    </source>
</evidence>
<comment type="similarity">
    <text evidence="3 13">Belongs to the cation transport ATPase (P-type) (TC 3.A.3) family. Type IV subfamily.</text>
</comment>
<evidence type="ECO:0000256" key="14">
    <source>
        <dbReference type="SAM" id="MobiDB-lite"/>
    </source>
</evidence>